<accession>A0A4Y2EA94</accession>
<name>A0A4Y2EA94_ARAVE</name>
<evidence type="ECO:0000313" key="1">
    <source>
        <dbReference type="EMBL" id="GBM25266.1"/>
    </source>
</evidence>
<sequence length="101" mass="11278">MVSHNYMEDGIRHLNKLQELPPGGQRHMWSSVILVKDDPGASGQWLASDFQMDTIFNPTICLVRRQQLVIYNDLPIPSATEHNFPGKDIGFSDVVVGGSLE</sequence>
<proteinExistence type="predicted"/>
<evidence type="ECO:0000313" key="2">
    <source>
        <dbReference type="Proteomes" id="UP000499080"/>
    </source>
</evidence>
<keyword evidence="2" id="KW-1185">Reference proteome</keyword>
<gene>
    <name evidence="1" type="ORF">AVEN_45903_1</name>
</gene>
<dbReference type="Proteomes" id="UP000499080">
    <property type="component" value="Unassembled WGS sequence"/>
</dbReference>
<protein>
    <submittedName>
        <fullName evidence="1">Uncharacterized protein</fullName>
    </submittedName>
</protein>
<comment type="caution">
    <text evidence="1">The sequence shown here is derived from an EMBL/GenBank/DDBJ whole genome shotgun (WGS) entry which is preliminary data.</text>
</comment>
<organism evidence="1 2">
    <name type="scientific">Araneus ventricosus</name>
    <name type="common">Orbweaver spider</name>
    <name type="synonym">Epeira ventricosa</name>
    <dbReference type="NCBI Taxonomy" id="182803"/>
    <lineage>
        <taxon>Eukaryota</taxon>
        <taxon>Metazoa</taxon>
        <taxon>Ecdysozoa</taxon>
        <taxon>Arthropoda</taxon>
        <taxon>Chelicerata</taxon>
        <taxon>Arachnida</taxon>
        <taxon>Araneae</taxon>
        <taxon>Araneomorphae</taxon>
        <taxon>Entelegynae</taxon>
        <taxon>Araneoidea</taxon>
        <taxon>Araneidae</taxon>
        <taxon>Araneus</taxon>
    </lineage>
</organism>
<dbReference type="AlphaFoldDB" id="A0A4Y2EA94"/>
<reference evidence="1 2" key="1">
    <citation type="journal article" date="2019" name="Sci. Rep.">
        <title>Orb-weaving spider Araneus ventricosus genome elucidates the spidroin gene catalogue.</title>
        <authorList>
            <person name="Kono N."/>
            <person name="Nakamura H."/>
            <person name="Ohtoshi R."/>
            <person name="Moran D.A.P."/>
            <person name="Shinohara A."/>
            <person name="Yoshida Y."/>
            <person name="Fujiwara M."/>
            <person name="Mori M."/>
            <person name="Tomita M."/>
            <person name="Arakawa K."/>
        </authorList>
    </citation>
    <scope>NUCLEOTIDE SEQUENCE [LARGE SCALE GENOMIC DNA]</scope>
</reference>
<dbReference type="EMBL" id="BGPR01000534">
    <property type="protein sequence ID" value="GBM25266.1"/>
    <property type="molecule type" value="Genomic_DNA"/>
</dbReference>